<evidence type="ECO:0000256" key="1">
    <source>
        <dbReference type="SAM" id="MobiDB-lite"/>
    </source>
</evidence>
<dbReference type="AlphaFoldDB" id="A0A914NZ72"/>
<feature type="region of interest" description="Disordered" evidence="1">
    <location>
        <begin position="254"/>
        <end position="332"/>
    </location>
</feature>
<accession>A0A914NZ72</accession>
<proteinExistence type="predicted"/>
<evidence type="ECO:0000313" key="5">
    <source>
        <dbReference type="WBParaSite" id="PDA_v2.g10731.t1"/>
    </source>
</evidence>
<feature type="signal peptide" evidence="3">
    <location>
        <begin position="1"/>
        <end position="16"/>
    </location>
</feature>
<evidence type="ECO:0000256" key="2">
    <source>
        <dbReference type="SAM" id="Phobius"/>
    </source>
</evidence>
<protein>
    <submittedName>
        <fullName evidence="5">Uncharacterized protein</fullName>
    </submittedName>
</protein>
<keyword evidence="3" id="KW-0732">Signal</keyword>
<sequence length="372" mass="41604">MKLCFKILFCFYVVLSLRFLDASKDSLILDGNVRDEVDGLLSDGSVTATQENNNVRLVGYGRINLTLDYGVLEFEVCKGCMGKSAVCYESEIGLSYPEAAGTCFESSCKAEIEGKTDKITFDRAPFYRELFTGCITSRMNYEFTKVESSRGSMYIYSCNPKKDEKNMVKLRLSVNEKCPIRVKNAKIYAPEILPTTPLPLNEPPPIQSSQKGLAEASSFPHWGYIIIGIAVLIVILFIGFIIFYLYRKRQTSKRFSPHVDGTKPKSTVSKAKDAKIETPLKPDLEAAKAEPKKKKTKPIEPTTTEDISTPTVKQQKPPTRTKQQLPPPNPAACYPVIKRLNPRSMKSAKTDSLDETLKKGKSVMMESESVIF</sequence>
<organism evidence="4 5">
    <name type="scientific">Panagrolaimus davidi</name>
    <dbReference type="NCBI Taxonomy" id="227884"/>
    <lineage>
        <taxon>Eukaryota</taxon>
        <taxon>Metazoa</taxon>
        <taxon>Ecdysozoa</taxon>
        <taxon>Nematoda</taxon>
        <taxon>Chromadorea</taxon>
        <taxon>Rhabditida</taxon>
        <taxon>Tylenchina</taxon>
        <taxon>Panagrolaimomorpha</taxon>
        <taxon>Panagrolaimoidea</taxon>
        <taxon>Panagrolaimidae</taxon>
        <taxon>Panagrolaimus</taxon>
    </lineage>
</organism>
<feature type="compositionally biased region" description="Low complexity" evidence="1">
    <location>
        <begin position="299"/>
        <end position="324"/>
    </location>
</feature>
<reference evidence="5" key="1">
    <citation type="submission" date="2022-11" db="UniProtKB">
        <authorList>
            <consortium name="WormBaseParasite"/>
        </authorList>
    </citation>
    <scope>IDENTIFICATION</scope>
</reference>
<keyword evidence="4" id="KW-1185">Reference proteome</keyword>
<name>A0A914NZ72_9BILA</name>
<keyword evidence="2" id="KW-1133">Transmembrane helix</keyword>
<dbReference type="WBParaSite" id="PDA_v2.g10731.t1">
    <property type="protein sequence ID" value="PDA_v2.g10731.t1"/>
    <property type="gene ID" value="PDA_v2.g10731"/>
</dbReference>
<keyword evidence="2" id="KW-0472">Membrane</keyword>
<evidence type="ECO:0000313" key="4">
    <source>
        <dbReference type="Proteomes" id="UP000887578"/>
    </source>
</evidence>
<keyword evidence="2" id="KW-0812">Transmembrane</keyword>
<evidence type="ECO:0000256" key="3">
    <source>
        <dbReference type="SAM" id="SignalP"/>
    </source>
</evidence>
<feature type="chain" id="PRO_5037885835" evidence="3">
    <location>
        <begin position="17"/>
        <end position="372"/>
    </location>
</feature>
<feature type="transmembrane region" description="Helical" evidence="2">
    <location>
        <begin position="222"/>
        <end position="246"/>
    </location>
</feature>
<feature type="compositionally biased region" description="Basic and acidic residues" evidence="1">
    <location>
        <begin position="270"/>
        <end position="290"/>
    </location>
</feature>
<dbReference type="Proteomes" id="UP000887578">
    <property type="component" value="Unplaced"/>
</dbReference>